<dbReference type="OrthoDB" id="9785995at2"/>
<accession>A0A0C1M811</accession>
<dbReference type="PATRIC" id="fig|1614.7.peg.83"/>
<evidence type="ECO:0000256" key="6">
    <source>
        <dbReference type="HAMAP-Rule" id="MF_00735"/>
    </source>
</evidence>
<sequence length="318" mass="35230">MDLVKVSVKTSHEAVDAVSNILMEQGATGVQIDDRNDYEVLKREANWDQYELGDSRTDYNLNEAQVSAYFKDKIDVDNVVKKVKNKVGSLNQFGLDPGPNLVSVKSVKDEDWATSWEKYYHPERVTRFLTVVPSWEDYDIKNSDELMVRLDPGMAFGTGTHPTTKLAMQALEMTIRGDEIMLDVGTGSGVLSIAARELGAGTINAYDVDDVAVKSAEKNIALNPGMQEIHVMVNNLLDGINIKADIVVANILAEIIIPLIPQAEKCLNNGGIFITSGIIADKLDEVIATLKKHHFKINQVLTMRDWRAVIAEKVSEEN</sequence>
<evidence type="ECO:0000256" key="5">
    <source>
        <dbReference type="ARBA" id="ARBA00022691"/>
    </source>
</evidence>
<keyword evidence="7" id="KW-0689">Ribosomal protein</keyword>
<comment type="caution">
    <text evidence="7">The sequence shown here is derived from an EMBL/GenBank/DDBJ whole genome shotgun (WGS) entry which is preliminary data.</text>
</comment>
<name>A0A0C1M811_9LACO</name>
<dbReference type="PANTHER" id="PTHR43648:SF1">
    <property type="entry name" value="ELECTRON TRANSFER FLAVOPROTEIN BETA SUBUNIT LYSINE METHYLTRANSFERASE"/>
    <property type="match status" value="1"/>
</dbReference>
<evidence type="ECO:0000256" key="4">
    <source>
        <dbReference type="ARBA" id="ARBA00022679"/>
    </source>
</evidence>
<dbReference type="Pfam" id="PF06325">
    <property type="entry name" value="PrmA"/>
    <property type="match status" value="1"/>
</dbReference>
<dbReference type="GeneID" id="74912796"/>
<organism evidence="7 8">
    <name type="scientific">Fructilactobacillus fructivorans</name>
    <dbReference type="NCBI Taxonomy" id="1614"/>
    <lineage>
        <taxon>Bacteria</taxon>
        <taxon>Bacillati</taxon>
        <taxon>Bacillota</taxon>
        <taxon>Bacilli</taxon>
        <taxon>Lactobacillales</taxon>
        <taxon>Lactobacillaceae</taxon>
        <taxon>Fructilactobacillus</taxon>
    </lineage>
</organism>
<reference evidence="7 8" key="1">
    <citation type="submission" date="2014-06" db="EMBL/GenBank/DDBJ databases">
        <title>Functional and comparative genomic analyses of the Drosophila gut microbiota identify candidate symbiosis factors.</title>
        <authorList>
            <person name="Newell P.D."/>
            <person name="Chaston J.M."/>
            <person name="Douglas A.E."/>
        </authorList>
    </citation>
    <scope>NUCLEOTIDE SEQUENCE [LARGE SCALE GENOMIC DNA]</scope>
    <source>
        <strain evidence="7 8">DmCS_002</strain>
    </source>
</reference>
<feature type="binding site" evidence="6">
    <location>
        <position position="250"/>
    </location>
    <ligand>
        <name>S-adenosyl-L-methionine</name>
        <dbReference type="ChEBI" id="CHEBI:59789"/>
    </ligand>
</feature>
<dbReference type="EC" id="2.1.1.-" evidence="6"/>
<dbReference type="InterPro" id="IPR029063">
    <property type="entry name" value="SAM-dependent_MTases_sf"/>
</dbReference>
<comment type="function">
    <text evidence="6">Methylates ribosomal protein L11.</text>
</comment>
<keyword evidence="7" id="KW-0687">Ribonucleoprotein</keyword>
<evidence type="ECO:0000313" key="7">
    <source>
        <dbReference type="EMBL" id="KID42639.1"/>
    </source>
</evidence>
<dbReference type="InterPro" id="IPR004498">
    <property type="entry name" value="Ribosomal_PrmA_MeTrfase"/>
</dbReference>
<comment type="catalytic activity">
    <reaction evidence="6">
        <text>L-lysyl-[protein] + 3 S-adenosyl-L-methionine = N(6),N(6),N(6)-trimethyl-L-lysyl-[protein] + 3 S-adenosyl-L-homocysteine + 3 H(+)</text>
        <dbReference type="Rhea" id="RHEA:54192"/>
        <dbReference type="Rhea" id="RHEA-COMP:9752"/>
        <dbReference type="Rhea" id="RHEA-COMP:13826"/>
        <dbReference type="ChEBI" id="CHEBI:15378"/>
        <dbReference type="ChEBI" id="CHEBI:29969"/>
        <dbReference type="ChEBI" id="CHEBI:57856"/>
        <dbReference type="ChEBI" id="CHEBI:59789"/>
        <dbReference type="ChEBI" id="CHEBI:61961"/>
    </reaction>
</comment>
<dbReference type="GO" id="GO:0005840">
    <property type="term" value="C:ribosome"/>
    <property type="evidence" value="ECO:0007669"/>
    <property type="project" value="UniProtKB-KW"/>
</dbReference>
<keyword evidence="5 6" id="KW-0949">S-adenosyl-L-methionine</keyword>
<comment type="similarity">
    <text evidence="1 6">Belongs to the methyltransferase superfamily. PrmA family.</text>
</comment>
<keyword evidence="3 6" id="KW-0489">Methyltransferase</keyword>
<dbReference type="PANTHER" id="PTHR43648">
    <property type="entry name" value="ELECTRON TRANSFER FLAVOPROTEIN BETA SUBUNIT LYSINE METHYLTRANSFERASE"/>
    <property type="match status" value="1"/>
</dbReference>
<dbReference type="SUPFAM" id="SSF53335">
    <property type="entry name" value="S-adenosyl-L-methionine-dependent methyltransferases"/>
    <property type="match status" value="1"/>
</dbReference>
<evidence type="ECO:0000256" key="2">
    <source>
        <dbReference type="ARBA" id="ARBA00022490"/>
    </source>
</evidence>
<dbReference type="Gene3D" id="3.40.50.150">
    <property type="entry name" value="Vaccinia Virus protein VP39"/>
    <property type="match status" value="1"/>
</dbReference>
<feature type="binding site" evidence="6">
    <location>
        <position position="207"/>
    </location>
    <ligand>
        <name>S-adenosyl-L-methionine</name>
        <dbReference type="ChEBI" id="CHEBI:59789"/>
    </ligand>
</feature>
<dbReference type="GO" id="GO:0005737">
    <property type="term" value="C:cytoplasm"/>
    <property type="evidence" value="ECO:0007669"/>
    <property type="project" value="UniProtKB-SubCell"/>
</dbReference>
<keyword evidence="2 6" id="KW-0963">Cytoplasm</keyword>
<keyword evidence="4 6" id="KW-0808">Transferase</keyword>
<dbReference type="NCBIfam" id="TIGR00406">
    <property type="entry name" value="prmA"/>
    <property type="match status" value="1"/>
</dbReference>
<dbReference type="PIRSF" id="PIRSF000401">
    <property type="entry name" value="RPL11_MTase"/>
    <property type="match status" value="1"/>
</dbReference>
<dbReference type="AlphaFoldDB" id="A0A0C1M811"/>
<dbReference type="HAMAP" id="MF_00735">
    <property type="entry name" value="Methyltr_PrmA"/>
    <property type="match status" value="1"/>
</dbReference>
<feature type="binding site" evidence="6">
    <location>
        <position position="164"/>
    </location>
    <ligand>
        <name>S-adenosyl-L-methionine</name>
        <dbReference type="ChEBI" id="CHEBI:59789"/>
    </ligand>
</feature>
<dbReference type="RefSeq" id="WP_039142985.1">
    <property type="nucleotide sequence ID" value="NZ_JOJZ01000007.1"/>
</dbReference>
<dbReference type="InterPro" id="IPR050078">
    <property type="entry name" value="Ribosomal_L11_MeTrfase_PrmA"/>
</dbReference>
<evidence type="ECO:0000256" key="3">
    <source>
        <dbReference type="ARBA" id="ARBA00022603"/>
    </source>
</evidence>
<feature type="binding site" evidence="6">
    <location>
        <position position="185"/>
    </location>
    <ligand>
        <name>S-adenosyl-L-methionine</name>
        <dbReference type="ChEBI" id="CHEBI:59789"/>
    </ligand>
</feature>
<dbReference type="GO" id="GO:0032259">
    <property type="term" value="P:methylation"/>
    <property type="evidence" value="ECO:0007669"/>
    <property type="project" value="UniProtKB-KW"/>
</dbReference>
<dbReference type="GO" id="GO:0016279">
    <property type="term" value="F:protein-lysine N-methyltransferase activity"/>
    <property type="evidence" value="ECO:0007669"/>
    <property type="project" value="RHEA"/>
</dbReference>
<evidence type="ECO:0000256" key="1">
    <source>
        <dbReference type="ARBA" id="ARBA00009741"/>
    </source>
</evidence>
<keyword evidence="8" id="KW-1185">Reference proteome</keyword>
<evidence type="ECO:0000313" key="8">
    <source>
        <dbReference type="Proteomes" id="UP000031397"/>
    </source>
</evidence>
<dbReference type="EMBL" id="JOJZ01000007">
    <property type="protein sequence ID" value="KID42639.1"/>
    <property type="molecule type" value="Genomic_DNA"/>
</dbReference>
<dbReference type="CDD" id="cd02440">
    <property type="entry name" value="AdoMet_MTases"/>
    <property type="match status" value="1"/>
</dbReference>
<dbReference type="Proteomes" id="UP000031397">
    <property type="component" value="Unassembled WGS sequence"/>
</dbReference>
<proteinExistence type="inferred from homology"/>
<comment type="subcellular location">
    <subcellularLocation>
        <location evidence="6">Cytoplasm</location>
    </subcellularLocation>
</comment>
<gene>
    <name evidence="6" type="primary">prmA</name>
    <name evidence="7" type="ORF">LfDm3_0091</name>
</gene>
<protein>
    <recommendedName>
        <fullName evidence="6">Ribosomal protein L11 methyltransferase</fullName>
        <shortName evidence="6">L11 Mtase</shortName>
        <ecNumber evidence="6">2.1.1.-</ecNumber>
    </recommendedName>
</protein>